<dbReference type="Proteomes" id="UP000515860">
    <property type="component" value="Chromosome"/>
</dbReference>
<dbReference type="HAMAP" id="MF_00984">
    <property type="entry name" value="SSB"/>
    <property type="match status" value="1"/>
</dbReference>
<gene>
    <name evidence="4" type="ORF">H9Q79_15570</name>
</gene>
<dbReference type="NCBIfam" id="TIGR00621">
    <property type="entry name" value="ssb"/>
    <property type="match status" value="1"/>
</dbReference>
<evidence type="ECO:0000256" key="1">
    <source>
        <dbReference type="ARBA" id="ARBA00023125"/>
    </source>
</evidence>
<dbReference type="KEGG" id="whj:H9Q79_15570"/>
<dbReference type="SUPFAM" id="SSF50249">
    <property type="entry name" value="Nucleic acid-binding proteins"/>
    <property type="match status" value="1"/>
</dbReference>
<keyword evidence="1 2" id="KW-0238">DNA-binding</keyword>
<comment type="subunit">
    <text evidence="2">Homotetramer.</text>
</comment>
<dbReference type="Pfam" id="PF00436">
    <property type="entry name" value="SSB"/>
    <property type="match status" value="1"/>
</dbReference>
<sequence length="138" mass="15421">MNRVMLIGRLTRNPELHYSAGEDSIAVARYSLAVQRRYRREGEPEADFISCITFQKSAEFAEKYFRKGFRVAIAGRLQTRSYTNKEGNKVSVTEVIVEEQEFADGKSSSAPAAAAPRTVTADGFMNIPDGMEEETPFS</sequence>
<evidence type="ECO:0000256" key="3">
    <source>
        <dbReference type="RuleBase" id="RU000524"/>
    </source>
</evidence>
<keyword evidence="5" id="KW-1185">Reference proteome</keyword>
<evidence type="ECO:0000256" key="2">
    <source>
        <dbReference type="HAMAP-Rule" id="MF_00984"/>
    </source>
</evidence>
<dbReference type="EMBL" id="CP060635">
    <property type="protein sequence ID" value="QNM08282.1"/>
    <property type="molecule type" value="Genomic_DNA"/>
</dbReference>
<comment type="caution">
    <text evidence="2">Lacks conserved residue(s) required for the propagation of feature annotation.</text>
</comment>
<dbReference type="PROSITE" id="PS50935">
    <property type="entry name" value="SSB"/>
    <property type="match status" value="1"/>
</dbReference>
<dbReference type="InterPro" id="IPR000424">
    <property type="entry name" value="Primosome_PriB/ssb"/>
</dbReference>
<dbReference type="InterPro" id="IPR011344">
    <property type="entry name" value="ssDNA-bd"/>
</dbReference>
<dbReference type="GO" id="GO:0006260">
    <property type="term" value="P:DNA replication"/>
    <property type="evidence" value="ECO:0007669"/>
    <property type="project" value="InterPro"/>
</dbReference>
<dbReference type="PANTHER" id="PTHR10302">
    <property type="entry name" value="SINGLE-STRANDED DNA-BINDING PROTEIN"/>
    <property type="match status" value="1"/>
</dbReference>
<dbReference type="CDD" id="cd04496">
    <property type="entry name" value="SSB_OBF"/>
    <property type="match status" value="1"/>
</dbReference>
<proteinExistence type="inferred from homology"/>
<name>A0A7G9GBV0_9FIRM</name>
<evidence type="ECO:0000313" key="4">
    <source>
        <dbReference type="EMBL" id="QNM08282.1"/>
    </source>
</evidence>
<dbReference type="PANTHER" id="PTHR10302:SF27">
    <property type="entry name" value="SINGLE-STRANDED DNA-BINDING PROTEIN"/>
    <property type="match status" value="1"/>
</dbReference>
<dbReference type="GO" id="GO:0009295">
    <property type="term" value="C:nucleoid"/>
    <property type="evidence" value="ECO:0007669"/>
    <property type="project" value="TreeGrafter"/>
</dbReference>
<dbReference type="InterPro" id="IPR012340">
    <property type="entry name" value="NA-bd_OB-fold"/>
</dbReference>
<dbReference type="AlphaFoldDB" id="A0A7G9GBV0"/>
<dbReference type="RefSeq" id="WP_118648287.1">
    <property type="nucleotide sequence ID" value="NZ_CP060635.1"/>
</dbReference>
<reference evidence="4 5" key="1">
    <citation type="submission" date="2020-08" db="EMBL/GenBank/DDBJ databases">
        <authorList>
            <person name="Liu C."/>
            <person name="Sun Q."/>
        </authorList>
    </citation>
    <scope>NUCLEOTIDE SEQUENCE [LARGE SCALE GENOMIC DNA]</scope>
    <source>
        <strain evidence="4 5">NSJ-29</strain>
    </source>
</reference>
<dbReference type="Gene3D" id="2.40.50.140">
    <property type="entry name" value="Nucleic acid-binding proteins"/>
    <property type="match status" value="1"/>
</dbReference>
<accession>A0A7G9GBV0</accession>
<organism evidence="4 5">
    <name type="scientific">Wansuia hejianensis</name>
    <dbReference type="NCBI Taxonomy" id="2763667"/>
    <lineage>
        <taxon>Bacteria</taxon>
        <taxon>Bacillati</taxon>
        <taxon>Bacillota</taxon>
        <taxon>Clostridia</taxon>
        <taxon>Lachnospirales</taxon>
        <taxon>Lachnospiraceae</taxon>
        <taxon>Wansuia</taxon>
    </lineage>
</organism>
<evidence type="ECO:0000313" key="5">
    <source>
        <dbReference type="Proteomes" id="UP000515860"/>
    </source>
</evidence>
<dbReference type="GO" id="GO:0003697">
    <property type="term" value="F:single-stranded DNA binding"/>
    <property type="evidence" value="ECO:0007669"/>
    <property type="project" value="UniProtKB-UniRule"/>
</dbReference>
<protein>
    <recommendedName>
        <fullName evidence="2 3">Single-stranded DNA-binding protein</fullName>
        <shortName evidence="2">SSB</shortName>
    </recommendedName>
</protein>